<feature type="compositionally biased region" description="Low complexity" evidence="1">
    <location>
        <begin position="1445"/>
        <end position="1461"/>
    </location>
</feature>
<feature type="region of interest" description="Disordered" evidence="1">
    <location>
        <begin position="3653"/>
        <end position="3680"/>
    </location>
</feature>
<organism evidence="2 3">
    <name type="scientific">Eimeria maxima</name>
    <name type="common">Coccidian parasite</name>
    <dbReference type="NCBI Taxonomy" id="5804"/>
    <lineage>
        <taxon>Eukaryota</taxon>
        <taxon>Sar</taxon>
        <taxon>Alveolata</taxon>
        <taxon>Apicomplexa</taxon>
        <taxon>Conoidasida</taxon>
        <taxon>Coccidia</taxon>
        <taxon>Eucoccidiorida</taxon>
        <taxon>Eimeriorina</taxon>
        <taxon>Eimeriidae</taxon>
        <taxon>Eimeria</taxon>
    </lineage>
</organism>
<reference evidence="2" key="2">
    <citation type="submission" date="2013-10" db="EMBL/GenBank/DDBJ databases">
        <authorList>
            <person name="Aslett M."/>
        </authorList>
    </citation>
    <scope>NUCLEOTIDE SEQUENCE [LARGE SCALE GENOMIC DNA]</scope>
    <source>
        <strain evidence="2">Weybridge</strain>
    </source>
</reference>
<dbReference type="RefSeq" id="XP_013336146.1">
    <property type="nucleotide sequence ID" value="XM_013480692.1"/>
</dbReference>
<reference evidence="2" key="1">
    <citation type="submission" date="2013-10" db="EMBL/GenBank/DDBJ databases">
        <title>Genomic analysis of the causative agents of coccidiosis in chickens.</title>
        <authorList>
            <person name="Reid A.J."/>
            <person name="Blake D."/>
            <person name="Billington K."/>
            <person name="Browne H."/>
            <person name="Dunn M."/>
            <person name="Hung S."/>
            <person name="Kawahara F."/>
            <person name="Miranda-Saavedra D."/>
            <person name="Mourier T."/>
            <person name="Nagra H."/>
            <person name="Otto T.D."/>
            <person name="Rawlings N."/>
            <person name="Sanchez A."/>
            <person name="Sanders M."/>
            <person name="Subramaniam C."/>
            <person name="Tay Y."/>
            <person name="Dear P."/>
            <person name="Doerig C."/>
            <person name="Gruber A."/>
            <person name="Parkinson J."/>
            <person name="Shirley M."/>
            <person name="Wan K.L."/>
            <person name="Berriman M."/>
            <person name="Tomley F."/>
            <person name="Pain A."/>
        </authorList>
    </citation>
    <scope>NUCLEOTIDE SEQUENCE [LARGE SCALE GENOMIC DNA]</scope>
    <source>
        <strain evidence="2">Weybridge</strain>
    </source>
</reference>
<dbReference type="EMBL" id="HG720468">
    <property type="protein sequence ID" value="CDJ59498.1"/>
    <property type="molecule type" value="Genomic_DNA"/>
</dbReference>
<feature type="compositionally biased region" description="Low complexity" evidence="1">
    <location>
        <begin position="300"/>
        <end position="321"/>
    </location>
</feature>
<feature type="compositionally biased region" description="Basic and acidic residues" evidence="1">
    <location>
        <begin position="1008"/>
        <end position="1019"/>
    </location>
</feature>
<feature type="region of interest" description="Disordered" evidence="1">
    <location>
        <begin position="1805"/>
        <end position="1841"/>
    </location>
</feature>
<evidence type="ECO:0000256" key="1">
    <source>
        <dbReference type="SAM" id="MobiDB-lite"/>
    </source>
</evidence>
<dbReference type="OrthoDB" id="333057at2759"/>
<dbReference type="OMA" id="IMALGCP"/>
<evidence type="ECO:0000313" key="2">
    <source>
        <dbReference type="EMBL" id="CDJ59498.1"/>
    </source>
</evidence>
<feature type="region of interest" description="Disordered" evidence="1">
    <location>
        <begin position="787"/>
        <end position="813"/>
    </location>
</feature>
<keyword evidence="3" id="KW-1185">Reference proteome</keyword>
<dbReference type="Proteomes" id="UP000030763">
    <property type="component" value="Unassembled WGS sequence"/>
</dbReference>
<dbReference type="VEuPathDB" id="ToxoDB:EMWEY_00022550"/>
<feature type="region of interest" description="Disordered" evidence="1">
    <location>
        <begin position="983"/>
        <end position="1040"/>
    </location>
</feature>
<sequence>MTESTDLAQKLHAAADGFRLGKGHSEGLLSWLGPLLPALGHPEAPVVQQKKLGSKAAAVREHQQHLLLQEQERDLPKQRQQLQQLLKVYAATSPACIELLELVDVCNERLLQKVTEVGRTGQRGLPEGISPAAARMQQQQQQQQLVLLKGADEAEEAARAAQVAALIASAIIREESLDSLPSAAATRSRLAAAIAAPSRLLSFSSVLLPFPTAAGSGKQHALLQLCICRLLASAAAFSPAAAWRIASAAQGATAAAAAAAAAAESLQGEGGGVHEKVVQQHPLQRALICLCEGPCHRLQPSGSSGTNSSSRRSGGSGDSSLLPPPPRALGRLCGCRHCVETAASAATAAAAGKGEGVTGDDSSPQLKRNWHNAWGPFSVRCCCLSCCEETDPTNHSRRSVCRGGDQHAAAAAGAAEFGGGEHLAVAAAAAAAAVAGVRAAVRRLRTREAQEGLGGCGVVPIRYALRQEVLRLLLLLLLHSDPLVSSALLQQRRRPNPQQQLQLQHQHKGSRDGVGDPSSSSSSSSSSKQEGGLALVRAALRGLSTDRELDALCLLVGLFERFSTCRKKGQSPETEAAARRLFLVSGGGGFPVPLLLQRLAAKEQLSHLLLPLLSPWQDCCSSTAAAAAPSASAAAEALTSDHVEPLPAYFSSAWTVQRLLGFLLLQALGRGDWRGPSLCGAPQVAAEQQGGDTNRLRAGVASLVSVALAVRPVHMPPQQELLLQLFRAHPAAVAPFLARISGVLLTPRKTSTFALSCLFLCRLLEAPLSSTRLSLYQAQQQQHLLGRPGADQGESCSLPGLEGESEQQQQKEDADCFGELEPLRRQHALQQHEQQMAVQQQWRAVGLAVLHVAPPVLLLRQHLSQCLLQQDISLAFFGVSVLRACCHALRYMHGALKHNPEQQRLFLTQVAPRLPDAKTLVNSLLRLTQHHQKLKKQEQQMRQSEHRLGLEEAVFLDCWLSDEALARAAAAAAAAAAKEQRKRDVESLRQQGPSEASDDDQVEVHVAGVERENADRDNSETLVAQEEASQETPQRTYDADKGVPLKDLLQLFFRQGAPVRDGQEWGPKEACGYSLTGPDGPDSEDIFLQFALRCLDSADAYQDMLMPSFPLEWGKLLCTWKAGETSISIGAAGATGVPGRLQLCCSSPCLAADITHLGVQARGGVDTWGDEIALGTPVSKQQQLLLLHLLLQWHADVQRSRQMLPDKQGPPTVELSQDFLVCRQRSSPLHILLRLLHKSGLFADLTVGPSCLDEAAVWLASLEDSACFRCSALYFVGLLRLASERRLSLLAYCQEHLAGEAAARQEDARGHAAGAAAGTEAGSNLCSLSVFSLAVLSHLSLTPRCSGGRLLFVEIPPFGVGAPRESCWGYCSPLHAEELCAAALAGWAVQGFMRCCMLSPSWGPPLLHCLDAEGPWRVVGAALNVGASAKPDQQEQRQEEEETQQEQQQQQQQAEAARAAASQHPQYESVNKCRRRLRRFLKASSSREGGLHDTQGPEEEGRKRLLDSQLGMLSGVVRRQAARWNPYSMRPADLLEVFAAQLPGAQMGPLGGPAATAGWINGLGLLRALTQHIAEVLLPASCGGVVEEAAEAGGETMSERLYPLLVQLEAVTRHLRDAAIGMGGLPRGYPSLLSPRETLEAGPAGQLTLLSDVVKVSEKLLRFAVKAIGGLQSPCTPEQSHQHLTQNGWQKKRIEHQKGISGGSSSHMEALNKWTEVGAVLICHTANLLQAAAAEEHTLVAEPSPWQKQQQLALQRILRRAIELAATLLQAWDLQNPDNCALSFRCMRHLDLAASLQACPPDGYITSGKSHGSTQDKQKKGGRDQEEMETQQCQKAQTRCQREETPVGDQLLALLHHLTAAARPFAGEDGEPLLLLAAEAIVCRKGATNAAGAPAGLAHLRWLLPMLLFWGQEEGAAIDTPAVRLTGADRIFGLSLVLHACGAAPSSSAELLQAPALPLVQHLQALSDNNALRLFSFLHGLWEGPNEKQRAVASAGICSLAPEKTLDIVHKARSCHSRDALLRSAEKVMVCLCLQISPGGTAVRGDEGAVAASAADAAVVFRQGLVRTLFACWDQSRSFRSACIRLFLPSESAENSEETIHTLVHPAVRLALLLQWRDPMQDLHESFYPSVTAALRRCQGALQGGDNKADAESSSNSNSRKRRKAPASNPNPGGVGWAGDVMEALKWSVFARDSNEGPSGKRVRAKGAPWQVAALFLNEGPEGEGLSTCLLATEAPILWAKAVQHFLASLAMQQPGRGTALVRLSVELARELEELAGSLEEPFAIEDGWPVDGWARYQLLSVMLHAAGSGSKSCVDASAEGLRAVGAARGCLGAALKDLKTELGELQEALAGSGDLSDEAVYSAAGEDGAAAASADLAYYLGAVCRAEQLGKVIVHALQPRRAAGDACLTKEQKQFFKALRPKAQSIAKGFLEALGNSPPSAAVHCGAAALLKPPAVVRNLGLSPTGVITEDLLAVQAWVFLILPAVRLTMMGASLSPSPDAAAAYAKEAARQTLSCPALAALGSAAKQTIRKSTAALGQRIGTTATGLAVVLCPLLQCLCDELLPAANVHLQGTDEELQTAKGLNDEQENEEEPFCRVSEMCPDLFEALVQLYGGSTSRVDSYICQILTLDSAGPHLGGRAEERLVEAEGLEGPVDPDHASGSTPRETEGATDTPDGGSCEVFGSDYIWMAELPDFREVCVDANAQASAACDRIVQPVSLSLGGPCDWLALDPRRVKETLDAFAFHSKLVQPKRFALGHQQCINRWKLASAASPENEEVQTQVQVQLLGALKARSSVTRETEFQETEGSGGGRQTSVGASELSRCLEALESSYELKAVRDASVESSAYDLSYLIPFLTGRLTAACFVLLWRWQRLLEEEQEHQQQTRLQLQQHLQQQQQREEEEGKPSGPCGDALIALGLNRPVCAAEEARRACGVAGAWLRYLEEATPKLEEAAGSMSAPEGAKMEPAGKGECASGAQPKETPVDTGPVAPEIPAQQTKRRREDVWEMDEFNPQEVQPAVTRVSTFLKAARRIGRLWKPLLANAQDGQAHADAQDQETTARKLEAWGAVIDDGDQWLSNFASGGGLQLLIMALGCPDSCTRATAAHGLAVYTHLLQLSADRSLLRHFAEVHAFNMQNRKRHSSAAAAKARGSRWRETQHRHKAATFAFREVKELLTLLTSLMASIQQQQRQPSSISAASARHGRLQASGIFQAVSPVTCSFAAAAVPLLFLPDLPLYPVLNFALLKHPAVSVLLQEPCMPLTLAALRQPLLGSDGLFSRLLLCPSAATSAEQKRFLLLVLKRAMAVSQCTADGSVAVSSRLLQAHRISQAVLPPPALLALSAMPVLGDISQNASLSRSLLDALLLSTAAPACLSACTWWTAHAAFSRTAAQAELCCARAATEGPTNGHSGAYVQPPLATVNAQHLLQRYGILQWLRAQVEAVLTSLGASPRIRRGTAFSVAGGCASLASQPVPPPVHAVSSSTNNNQLNHQPHACLVDDRGQAGGLFEASRMEGGHRAAVLSKMVPPMRDCTRLLWSLIAGSALAAPFPCLPSPRLCVRGSSVCCPGDGVVSQGVQTAAVENINWGTRALHADCKEAGDCGSEGQAPSGERQGAEETVHCERFWPLEEGPDNLPLLHAALKARRQLFKLRQSAESSEKEETGARGEASQTSPTTGIGNGLRRAHAARHLLLDLLQGLQRLARAWFIFGEAAGVFVRARAGEAGSMLGCTVTPNLVSDLLDASVACLSSLWALAACSQSVGLLEEDNDASQTLGPLQRQHTLQASSCCGDILRLCAWSAVLHANTSRGRTQQGGACKELNPCWYRCKPLWETVYFLICERGLGSPSCPKGSCEQADGVTGRNRWVRLGLQQIQRFCGAKNEMLQQLIAVAEGL</sequence>
<feature type="region of interest" description="Disordered" evidence="1">
    <location>
        <begin position="1428"/>
        <end position="1469"/>
    </location>
</feature>
<feature type="compositionally biased region" description="Basic and acidic residues" evidence="1">
    <location>
        <begin position="1814"/>
        <end position="1825"/>
    </location>
</feature>
<accession>U6M8V8</accession>
<dbReference type="GeneID" id="25336241"/>
<gene>
    <name evidence="2" type="ORF">EMWEY_00022550</name>
</gene>
<feature type="region of interest" description="Disordered" evidence="1">
    <location>
        <begin position="2142"/>
        <end position="2176"/>
    </location>
</feature>
<feature type="region of interest" description="Disordered" evidence="1">
    <location>
        <begin position="2955"/>
        <end position="3003"/>
    </location>
</feature>
<protein>
    <submittedName>
        <fullName evidence="2">Uncharacterized protein</fullName>
    </submittedName>
</protein>
<feature type="region of interest" description="Disordered" evidence="1">
    <location>
        <begin position="2651"/>
        <end position="2679"/>
    </location>
</feature>
<feature type="region of interest" description="Disordered" evidence="1">
    <location>
        <begin position="491"/>
        <end position="529"/>
    </location>
</feature>
<feature type="region of interest" description="Disordered" evidence="1">
    <location>
        <begin position="299"/>
        <end position="324"/>
    </location>
</feature>
<proteinExistence type="predicted"/>
<name>U6M8V8_EIMMA</name>
<feature type="compositionally biased region" description="Low complexity" evidence="1">
    <location>
        <begin position="518"/>
        <end position="529"/>
    </location>
</feature>
<evidence type="ECO:0000313" key="3">
    <source>
        <dbReference type="Proteomes" id="UP000030763"/>
    </source>
</evidence>
<feature type="compositionally biased region" description="Polar residues" evidence="1">
    <location>
        <begin position="1830"/>
        <end position="1839"/>
    </location>
</feature>